<comment type="catalytic activity">
    <reaction evidence="8">
        <text>guanine + H2O + H(+) = xanthine + NH4(+)</text>
        <dbReference type="Rhea" id="RHEA:14665"/>
        <dbReference type="ChEBI" id="CHEBI:15377"/>
        <dbReference type="ChEBI" id="CHEBI:15378"/>
        <dbReference type="ChEBI" id="CHEBI:16235"/>
        <dbReference type="ChEBI" id="CHEBI:17712"/>
        <dbReference type="ChEBI" id="CHEBI:28938"/>
        <dbReference type="EC" id="3.5.4.3"/>
    </reaction>
</comment>
<evidence type="ECO:0000313" key="11">
    <source>
        <dbReference type="Proteomes" id="UP001269375"/>
    </source>
</evidence>
<dbReference type="InterPro" id="IPR006680">
    <property type="entry name" value="Amidohydro-rel"/>
</dbReference>
<dbReference type="Pfam" id="PF01979">
    <property type="entry name" value="Amidohydro_1"/>
    <property type="match status" value="1"/>
</dbReference>
<keyword evidence="5 8" id="KW-0378">Hydrolase</keyword>
<evidence type="ECO:0000256" key="3">
    <source>
        <dbReference type="ARBA" id="ARBA00012781"/>
    </source>
</evidence>
<name>A0ABU1GVE1_9GAMM</name>
<dbReference type="InterPro" id="IPR014311">
    <property type="entry name" value="Guanine_deaminase"/>
</dbReference>
<comment type="cofactor">
    <cofactor evidence="8">
        <name>Zn(2+)</name>
        <dbReference type="ChEBI" id="CHEBI:29105"/>
    </cofactor>
    <text evidence="8">Binds 1 zinc ion per subunit.</text>
</comment>
<dbReference type="Gene3D" id="2.30.40.10">
    <property type="entry name" value="Urease, subunit C, domain 1"/>
    <property type="match status" value="1"/>
</dbReference>
<dbReference type="NCBIfam" id="NF006679">
    <property type="entry name" value="PRK09228.1"/>
    <property type="match status" value="1"/>
</dbReference>
<sequence>MTHQPTLALRGPLLSFSADPGVDVTPKDESVVYLEDGLLWIEQGHIKHVGEADALLAHLPADAELHHYPDKLIMPGFVDPHVHFSQLDIIASFGKQLLDWLNDYTFPEEARFADPAYADALADAFISEMLRYGTTTALAFCTSHPSSVDALFKAASARGCRMLGGKVMMDRNAPAALTDTPERAEHESRALIERWHGQGRLEYAITPRFAPTSSPEQMRVAGLLAKDYPELIVQTHLSENTKEIAWVSNLYPSARDYLDVYDRVGLLKDRAVFAHAIHIDDSVRQRLHSAGGRIAFCPTSNLFLGSGLFDFRAARESKVTLGIASDIGAGTSLSQLHTLAAAYQVCQLQGVSYTPWQGFYQVTHGNAVMLSLNDCIGQLKPGFEADIVVLDPRGSPALARKASRATTLFEMLFNLMMLGDDRAIHATYVQGRKMELAP</sequence>
<evidence type="ECO:0000256" key="2">
    <source>
        <dbReference type="ARBA" id="ARBA00006745"/>
    </source>
</evidence>
<dbReference type="PANTHER" id="PTHR11271">
    <property type="entry name" value="GUANINE DEAMINASE"/>
    <property type="match status" value="1"/>
</dbReference>
<evidence type="ECO:0000256" key="6">
    <source>
        <dbReference type="ARBA" id="ARBA00022833"/>
    </source>
</evidence>
<comment type="similarity">
    <text evidence="2 8">Belongs to the metallo-dependent hydrolases superfamily. ATZ/TRZ family.</text>
</comment>
<keyword evidence="4 8" id="KW-0479">Metal-binding</keyword>
<gene>
    <name evidence="10" type="primary">guaD</name>
    <name evidence="10" type="ORF">QC825_07960</name>
</gene>
<feature type="domain" description="Amidohydrolase-related" evidence="9">
    <location>
        <begin position="73"/>
        <end position="432"/>
    </location>
</feature>
<comment type="pathway">
    <text evidence="1 8">Purine metabolism; guanine degradation; xanthine from guanine: step 1/1.</text>
</comment>
<dbReference type="EC" id="3.5.4.3" evidence="3 7"/>
<dbReference type="InterPro" id="IPR051607">
    <property type="entry name" value="Metallo-dep_hydrolases"/>
</dbReference>
<evidence type="ECO:0000259" key="9">
    <source>
        <dbReference type="Pfam" id="PF01979"/>
    </source>
</evidence>
<dbReference type="Proteomes" id="UP001269375">
    <property type="component" value="Unassembled WGS sequence"/>
</dbReference>
<dbReference type="Gene3D" id="3.20.20.140">
    <property type="entry name" value="Metal-dependent hydrolases"/>
    <property type="match status" value="1"/>
</dbReference>
<dbReference type="SUPFAM" id="SSF51338">
    <property type="entry name" value="Composite domain of metallo-dependent hydrolases"/>
    <property type="match status" value="1"/>
</dbReference>
<comment type="caution">
    <text evidence="10">The sequence shown here is derived from an EMBL/GenBank/DDBJ whole genome shotgun (WGS) entry which is preliminary data.</text>
</comment>
<evidence type="ECO:0000256" key="7">
    <source>
        <dbReference type="NCBIfam" id="TIGR02967"/>
    </source>
</evidence>
<dbReference type="EMBL" id="JARWAO010000003">
    <property type="protein sequence ID" value="MDR5896000.1"/>
    <property type="molecule type" value="Genomic_DNA"/>
</dbReference>
<comment type="function">
    <text evidence="8">Catalyzes the hydrolytic deamination of guanine, producing xanthine and ammonia.</text>
</comment>
<proteinExistence type="inferred from homology"/>
<evidence type="ECO:0000313" key="10">
    <source>
        <dbReference type="EMBL" id="MDR5896000.1"/>
    </source>
</evidence>
<dbReference type="InterPro" id="IPR011059">
    <property type="entry name" value="Metal-dep_hydrolase_composite"/>
</dbReference>
<organism evidence="10 11">
    <name type="scientific">Larsenimonas suaedae</name>
    <dbReference type="NCBI Taxonomy" id="1851019"/>
    <lineage>
        <taxon>Bacteria</taxon>
        <taxon>Pseudomonadati</taxon>
        <taxon>Pseudomonadota</taxon>
        <taxon>Gammaproteobacteria</taxon>
        <taxon>Oceanospirillales</taxon>
        <taxon>Halomonadaceae</taxon>
        <taxon>Larsenimonas</taxon>
    </lineage>
</organism>
<protein>
    <recommendedName>
        <fullName evidence="3 7">Guanine deaminase</fullName>
        <shortName evidence="8">Guanase</shortName>
        <ecNumber evidence="3 7">3.5.4.3</ecNumber>
    </recommendedName>
    <alternativeName>
        <fullName evidence="8">Guanine aminohydrolase</fullName>
    </alternativeName>
</protein>
<keyword evidence="6 8" id="KW-0862">Zinc</keyword>
<accession>A0ABU1GVE1</accession>
<evidence type="ECO:0000256" key="1">
    <source>
        <dbReference type="ARBA" id="ARBA00004984"/>
    </source>
</evidence>
<dbReference type="NCBIfam" id="TIGR02967">
    <property type="entry name" value="guan_deamin"/>
    <property type="match status" value="1"/>
</dbReference>
<reference evidence="10 11" key="1">
    <citation type="submission" date="2023-04" db="EMBL/GenBank/DDBJ databases">
        <title>A long-awaited taxogenomic arrangement of the family Halomonadaceae.</title>
        <authorList>
            <person name="De La Haba R."/>
            <person name="Chuvochina M."/>
            <person name="Wittouck S."/>
            <person name="Arahal D.R."/>
            <person name="Sanchez-Porro C."/>
            <person name="Hugenholtz P."/>
            <person name="Ventosa A."/>
        </authorList>
    </citation>
    <scope>NUCLEOTIDE SEQUENCE [LARGE SCALE GENOMIC DNA]</scope>
    <source>
        <strain evidence="10 11">DSM 22428</strain>
    </source>
</reference>
<evidence type="ECO:0000256" key="8">
    <source>
        <dbReference type="RuleBase" id="RU366009"/>
    </source>
</evidence>
<dbReference type="GO" id="GO:0008892">
    <property type="term" value="F:guanine deaminase activity"/>
    <property type="evidence" value="ECO:0007669"/>
    <property type="project" value="UniProtKB-EC"/>
</dbReference>
<keyword evidence="11" id="KW-1185">Reference proteome</keyword>
<dbReference type="RefSeq" id="WP_251589939.1">
    <property type="nucleotide sequence ID" value="NZ_JAMLJI010000001.1"/>
</dbReference>
<dbReference type="InterPro" id="IPR032466">
    <property type="entry name" value="Metal_Hydrolase"/>
</dbReference>
<evidence type="ECO:0000256" key="4">
    <source>
        <dbReference type="ARBA" id="ARBA00022723"/>
    </source>
</evidence>
<dbReference type="PANTHER" id="PTHR11271:SF6">
    <property type="entry name" value="GUANINE DEAMINASE"/>
    <property type="match status" value="1"/>
</dbReference>
<evidence type="ECO:0000256" key="5">
    <source>
        <dbReference type="ARBA" id="ARBA00022801"/>
    </source>
</evidence>
<dbReference type="SUPFAM" id="SSF51556">
    <property type="entry name" value="Metallo-dependent hydrolases"/>
    <property type="match status" value="1"/>
</dbReference>